<accession>A0A7J7CLS5</accession>
<dbReference type="EMBL" id="JAAARO010000015">
    <property type="protein sequence ID" value="KAF5734998.1"/>
    <property type="molecule type" value="Genomic_DNA"/>
</dbReference>
<dbReference type="Proteomes" id="UP000593562">
    <property type="component" value="Unassembled WGS sequence"/>
</dbReference>
<evidence type="ECO:0000259" key="1">
    <source>
        <dbReference type="Pfam" id="PF25418"/>
    </source>
</evidence>
<name>A0A7J7CLS5_TRIWF</name>
<proteinExistence type="predicted"/>
<evidence type="ECO:0000313" key="2">
    <source>
        <dbReference type="EMBL" id="KAF5734998.1"/>
    </source>
</evidence>
<reference evidence="2 3" key="1">
    <citation type="journal article" date="2020" name="Nat. Commun.">
        <title>Genome of Tripterygium wilfordii and identification of cytochrome P450 involved in triptolide biosynthesis.</title>
        <authorList>
            <person name="Tu L."/>
            <person name="Su P."/>
            <person name="Zhang Z."/>
            <person name="Gao L."/>
            <person name="Wang J."/>
            <person name="Hu T."/>
            <person name="Zhou J."/>
            <person name="Zhang Y."/>
            <person name="Zhao Y."/>
            <person name="Liu Y."/>
            <person name="Song Y."/>
            <person name="Tong Y."/>
            <person name="Lu Y."/>
            <person name="Yang J."/>
            <person name="Xu C."/>
            <person name="Jia M."/>
            <person name="Peters R.J."/>
            <person name="Huang L."/>
            <person name="Gao W."/>
        </authorList>
    </citation>
    <scope>NUCLEOTIDE SEQUENCE [LARGE SCALE GENOMIC DNA]</scope>
    <source>
        <strain evidence="3">cv. XIE 37</strain>
        <tissue evidence="2">Leaf</tissue>
    </source>
</reference>
<dbReference type="AlphaFoldDB" id="A0A7J7CLS5"/>
<keyword evidence="3" id="KW-1185">Reference proteome</keyword>
<dbReference type="PANTHER" id="PTHR36782">
    <property type="entry name" value="BNAC03G62080D PROTEIN"/>
    <property type="match status" value="1"/>
</dbReference>
<comment type="caution">
    <text evidence="2">The sequence shown here is derived from an EMBL/GenBank/DDBJ whole genome shotgun (WGS) entry which is preliminary data.</text>
</comment>
<evidence type="ECO:0000313" key="3">
    <source>
        <dbReference type="Proteomes" id="UP000593562"/>
    </source>
</evidence>
<dbReference type="InParanoid" id="A0A7J7CLS5"/>
<sequence length="106" mass="11536">MLKFGKPKSTNFICRDQLCKKPLMNIPRGGGEEEKENKKVVMRVKVKMTKQEAVRLLSKCKDGGVLDFKDAAHAIVKLPLDCVTVGCTVAGSTGGKAALKSIPEEF</sequence>
<gene>
    <name evidence="2" type="ORF">HS088_TW15G00497</name>
</gene>
<organism evidence="2 3">
    <name type="scientific">Tripterygium wilfordii</name>
    <name type="common">Thunder God vine</name>
    <dbReference type="NCBI Taxonomy" id="458696"/>
    <lineage>
        <taxon>Eukaryota</taxon>
        <taxon>Viridiplantae</taxon>
        <taxon>Streptophyta</taxon>
        <taxon>Embryophyta</taxon>
        <taxon>Tracheophyta</taxon>
        <taxon>Spermatophyta</taxon>
        <taxon>Magnoliopsida</taxon>
        <taxon>eudicotyledons</taxon>
        <taxon>Gunneridae</taxon>
        <taxon>Pentapetalae</taxon>
        <taxon>rosids</taxon>
        <taxon>fabids</taxon>
        <taxon>Celastrales</taxon>
        <taxon>Celastraceae</taxon>
        <taxon>Tripterygium</taxon>
    </lineage>
</organism>
<dbReference type="PANTHER" id="PTHR36782:SF1">
    <property type="entry name" value="CALCIUM UNIPORTER PROTEIN"/>
    <property type="match status" value="1"/>
</dbReference>
<feature type="domain" description="DUF7890" evidence="1">
    <location>
        <begin position="41"/>
        <end position="85"/>
    </location>
</feature>
<dbReference type="InterPro" id="IPR057212">
    <property type="entry name" value="DUF7890"/>
</dbReference>
<protein>
    <recommendedName>
        <fullName evidence="1">DUF7890 domain-containing protein</fullName>
    </recommendedName>
</protein>
<dbReference type="Pfam" id="PF25418">
    <property type="entry name" value="DUF7890"/>
    <property type="match status" value="1"/>
</dbReference>